<dbReference type="EMBL" id="CP032335">
    <property type="protein sequence ID" value="QCO07165.1"/>
    <property type="molecule type" value="Genomic_DNA"/>
</dbReference>
<keyword evidence="1" id="KW-0614">Plasmid</keyword>
<dbReference type="AlphaFoldDB" id="A0A4D8QA07"/>
<reference evidence="1 2" key="1">
    <citation type="submission" date="2018-09" db="EMBL/GenBank/DDBJ databases">
        <title>Whole genome based analysis of evolution and adaptive divergence in Indian and Brazilian strains of Azospirillum brasilense.</title>
        <authorList>
            <person name="Singh C."/>
            <person name="Tripathi A.K."/>
        </authorList>
    </citation>
    <scope>NUCLEOTIDE SEQUENCE [LARGE SCALE GENOMIC DNA]</scope>
    <source>
        <strain evidence="1 2">MTCC4036</strain>
        <plasmid evidence="1 2">p5</plasmid>
    </source>
</reference>
<dbReference type="Proteomes" id="UP000298596">
    <property type="component" value="Plasmid p5"/>
</dbReference>
<organism evidence="1 2">
    <name type="scientific">Azospirillum brasilense</name>
    <dbReference type="NCBI Taxonomy" id="192"/>
    <lineage>
        <taxon>Bacteria</taxon>
        <taxon>Pseudomonadati</taxon>
        <taxon>Pseudomonadota</taxon>
        <taxon>Alphaproteobacteria</taxon>
        <taxon>Rhodospirillales</taxon>
        <taxon>Azospirillaceae</taxon>
        <taxon>Azospirillum</taxon>
    </lineage>
</organism>
<proteinExistence type="predicted"/>
<dbReference type="SUPFAM" id="SSF53756">
    <property type="entry name" value="UDP-Glycosyltransferase/glycogen phosphorylase"/>
    <property type="match status" value="1"/>
</dbReference>
<gene>
    <name evidence="1" type="ORF">D3867_35275</name>
</gene>
<name>A0A4D8QA07_AZOBR</name>
<accession>A0A4D8QA07</accession>
<dbReference type="Gene3D" id="3.40.50.11190">
    <property type="match status" value="1"/>
</dbReference>
<evidence type="ECO:0000313" key="1">
    <source>
        <dbReference type="EMBL" id="QCO07165.1"/>
    </source>
</evidence>
<dbReference type="Gene3D" id="3.40.50.2000">
    <property type="entry name" value="Glycogen Phosphorylase B"/>
    <property type="match status" value="1"/>
</dbReference>
<sequence length="337" mass="35570">MPAAGILIRVDGNHAIGLGHIFRMRALTQRLIGNGFPVALAVRRETPGEMVLREAGLTVHGLADDEAFLPLARNCGAGVVILDVLNTSADLLRALRQTGIRRLVTLDDEAGGLEEADLVINAIVSLAGRYDAAACRAQLYEGPAYMILQPEMVRSGLPRPAPDRARRLLLCFGGSDTRGLSARVLTALGALPGPLDLHLNLGPAALQDEELISARMASPHPVTVMRGVPDLAACFQGMDLVLCAGGIMLYELATLGVPAAAIASELHELATVDFFAGAGCALDLGYYATLELNDLTVRLASLLDSAARRRDMARYGPLLVDGKGLERCVRLIGGLAA</sequence>
<evidence type="ECO:0008006" key="3">
    <source>
        <dbReference type="Google" id="ProtNLM"/>
    </source>
</evidence>
<protein>
    <recommendedName>
        <fullName evidence="3">UDP-2,4-diacetamido-2,4, 6-trideoxy-beta-L-altropyranose hydrolase</fullName>
    </recommendedName>
</protein>
<geneLocation type="plasmid" evidence="1">
    <name>p5</name>
</geneLocation>
<evidence type="ECO:0000313" key="2">
    <source>
        <dbReference type="Proteomes" id="UP000298596"/>
    </source>
</evidence>